<dbReference type="OrthoDB" id="9797498at2"/>
<dbReference type="InterPro" id="IPR051781">
    <property type="entry name" value="Metallo-dep_Hydrolase"/>
</dbReference>
<protein>
    <submittedName>
        <fullName evidence="2">Imidazolonepropionase</fullName>
    </submittedName>
</protein>
<evidence type="ECO:0000313" key="2">
    <source>
        <dbReference type="EMBL" id="SET50253.1"/>
    </source>
</evidence>
<gene>
    <name evidence="2" type="ORF">SAMN05660297_02608</name>
</gene>
<evidence type="ECO:0000259" key="1">
    <source>
        <dbReference type="Pfam" id="PF01979"/>
    </source>
</evidence>
<dbReference type="AlphaFoldDB" id="A0A1I0EY00"/>
<feature type="domain" description="Amidohydrolase-related" evidence="1">
    <location>
        <begin position="57"/>
        <end position="395"/>
    </location>
</feature>
<reference evidence="2 3" key="1">
    <citation type="submission" date="2016-10" db="EMBL/GenBank/DDBJ databases">
        <authorList>
            <person name="de Groot N.N."/>
        </authorList>
    </citation>
    <scope>NUCLEOTIDE SEQUENCE [LARGE SCALE GENOMIC DNA]</scope>
    <source>
        <strain evidence="2 3">DSM 18979</strain>
    </source>
</reference>
<dbReference type="SUPFAM" id="SSF51338">
    <property type="entry name" value="Composite domain of metallo-dependent hydrolases"/>
    <property type="match status" value="1"/>
</dbReference>
<dbReference type="Pfam" id="PF01979">
    <property type="entry name" value="Amidohydro_1"/>
    <property type="match status" value="1"/>
</dbReference>
<keyword evidence="3" id="KW-1185">Reference proteome</keyword>
<dbReference type="EMBL" id="FOHU01000012">
    <property type="protein sequence ID" value="SET50253.1"/>
    <property type="molecule type" value="Genomic_DNA"/>
</dbReference>
<dbReference type="CDD" id="cd01299">
    <property type="entry name" value="Met_dep_hydrolase_A"/>
    <property type="match status" value="1"/>
</dbReference>
<sequence>MGEKILIKCDRIIQGTGRAPIEQAGLLLEGDRIKAIGKLVYISIEEDTKIIDYNGKTIMPGIIDCHVHLLFPPVGDTSKALENQTTVESTIQGMLNLKNMLRNGITYFRDLGGKDFVDIALKKHRMEGLIIGPEFLVSGKLLTMTGGHGWQMGRECDGIDDVRKAAREQLKAGADIIKIMATGGVMTPGVEPGSPQLTKEEIEAAVKEAHKAGRKTATHAQGKEGIKNAILAGIDSIEHGIFLDDETIEMMLQNGVFLVPTLSAVDNIIKHGVTGGIPEYAVEKAKKIKDTHLQSFTAAKNAGVKIAMGSDAGTPFNYHERAPYELKLMVDTAMNPMEAIVSATKTASELLGIAEDYGTLEVGKVADFVVLKENPLDNIETVMNIDQVYKKGKLV</sequence>
<evidence type="ECO:0000313" key="3">
    <source>
        <dbReference type="Proteomes" id="UP000199568"/>
    </source>
</evidence>
<dbReference type="Gene3D" id="3.20.20.140">
    <property type="entry name" value="Metal-dependent hydrolases"/>
    <property type="match status" value="1"/>
</dbReference>
<dbReference type="InterPro" id="IPR032466">
    <property type="entry name" value="Metal_Hydrolase"/>
</dbReference>
<dbReference type="InterPro" id="IPR057744">
    <property type="entry name" value="OTAase-like"/>
</dbReference>
<organism evidence="2 3">
    <name type="scientific">Natronincola peptidivorans</name>
    <dbReference type="NCBI Taxonomy" id="426128"/>
    <lineage>
        <taxon>Bacteria</taxon>
        <taxon>Bacillati</taxon>
        <taxon>Bacillota</taxon>
        <taxon>Clostridia</taxon>
        <taxon>Peptostreptococcales</taxon>
        <taxon>Natronincolaceae</taxon>
        <taxon>Natronincola</taxon>
    </lineage>
</organism>
<dbReference type="PANTHER" id="PTHR43135">
    <property type="entry name" value="ALPHA-D-RIBOSE 1-METHYLPHOSPHONATE 5-TRIPHOSPHATE DIPHOSPHATASE"/>
    <property type="match status" value="1"/>
</dbReference>
<dbReference type="Proteomes" id="UP000199568">
    <property type="component" value="Unassembled WGS sequence"/>
</dbReference>
<name>A0A1I0EY00_9FIRM</name>
<dbReference type="SUPFAM" id="SSF51556">
    <property type="entry name" value="Metallo-dependent hydrolases"/>
    <property type="match status" value="1"/>
</dbReference>
<dbReference type="InterPro" id="IPR006680">
    <property type="entry name" value="Amidohydro-rel"/>
</dbReference>
<dbReference type="RefSeq" id="WP_090444819.1">
    <property type="nucleotide sequence ID" value="NZ_FOHU01000012.1"/>
</dbReference>
<accession>A0A1I0EY00</accession>
<dbReference type="InterPro" id="IPR011059">
    <property type="entry name" value="Metal-dep_hydrolase_composite"/>
</dbReference>
<dbReference type="PANTHER" id="PTHR43135:SF3">
    <property type="entry name" value="ALPHA-D-RIBOSE 1-METHYLPHOSPHONATE 5-TRIPHOSPHATE DIPHOSPHATASE"/>
    <property type="match status" value="1"/>
</dbReference>
<dbReference type="STRING" id="426128.SAMN05660297_02608"/>
<proteinExistence type="predicted"/>
<dbReference type="GO" id="GO:0016810">
    <property type="term" value="F:hydrolase activity, acting on carbon-nitrogen (but not peptide) bonds"/>
    <property type="evidence" value="ECO:0007669"/>
    <property type="project" value="InterPro"/>
</dbReference>
<dbReference type="Gene3D" id="2.30.40.10">
    <property type="entry name" value="Urease, subunit C, domain 1"/>
    <property type="match status" value="1"/>
</dbReference>